<keyword evidence="3" id="KW-1185">Reference proteome</keyword>
<proteinExistence type="predicted"/>
<organism evidence="2 3">
    <name type="scientific">Zasmidium cellare ATCC 36951</name>
    <dbReference type="NCBI Taxonomy" id="1080233"/>
    <lineage>
        <taxon>Eukaryota</taxon>
        <taxon>Fungi</taxon>
        <taxon>Dikarya</taxon>
        <taxon>Ascomycota</taxon>
        <taxon>Pezizomycotina</taxon>
        <taxon>Dothideomycetes</taxon>
        <taxon>Dothideomycetidae</taxon>
        <taxon>Mycosphaerellales</taxon>
        <taxon>Mycosphaerellaceae</taxon>
        <taxon>Zasmidium</taxon>
    </lineage>
</organism>
<evidence type="ECO:0000256" key="1">
    <source>
        <dbReference type="SAM" id="MobiDB-lite"/>
    </source>
</evidence>
<gene>
    <name evidence="2" type="ORF">M409DRAFT_50389</name>
</gene>
<feature type="compositionally biased region" description="Basic and acidic residues" evidence="1">
    <location>
        <begin position="529"/>
        <end position="538"/>
    </location>
</feature>
<dbReference type="AlphaFoldDB" id="A0A6A6CYD8"/>
<reference evidence="2" key="1">
    <citation type="journal article" date="2020" name="Stud. Mycol.">
        <title>101 Dothideomycetes genomes: a test case for predicting lifestyles and emergence of pathogens.</title>
        <authorList>
            <person name="Haridas S."/>
            <person name="Albert R."/>
            <person name="Binder M."/>
            <person name="Bloem J."/>
            <person name="Labutti K."/>
            <person name="Salamov A."/>
            <person name="Andreopoulos B."/>
            <person name="Baker S."/>
            <person name="Barry K."/>
            <person name="Bills G."/>
            <person name="Bluhm B."/>
            <person name="Cannon C."/>
            <person name="Castanera R."/>
            <person name="Culley D."/>
            <person name="Daum C."/>
            <person name="Ezra D."/>
            <person name="Gonzalez J."/>
            <person name="Henrissat B."/>
            <person name="Kuo A."/>
            <person name="Liang C."/>
            <person name="Lipzen A."/>
            <person name="Lutzoni F."/>
            <person name="Magnuson J."/>
            <person name="Mondo S."/>
            <person name="Nolan M."/>
            <person name="Ohm R."/>
            <person name="Pangilinan J."/>
            <person name="Park H.-J."/>
            <person name="Ramirez L."/>
            <person name="Alfaro M."/>
            <person name="Sun H."/>
            <person name="Tritt A."/>
            <person name="Yoshinaga Y."/>
            <person name="Zwiers L.-H."/>
            <person name="Turgeon B."/>
            <person name="Goodwin S."/>
            <person name="Spatafora J."/>
            <person name="Crous P."/>
            <person name="Grigoriev I."/>
        </authorList>
    </citation>
    <scope>NUCLEOTIDE SEQUENCE</scope>
    <source>
        <strain evidence="2">ATCC 36951</strain>
    </source>
</reference>
<feature type="region of interest" description="Disordered" evidence="1">
    <location>
        <begin position="237"/>
        <end position="400"/>
    </location>
</feature>
<dbReference type="Proteomes" id="UP000799537">
    <property type="component" value="Unassembled WGS sequence"/>
</dbReference>
<dbReference type="GeneID" id="54564791"/>
<accession>A0A6A6CYD8</accession>
<feature type="compositionally biased region" description="Basic and acidic residues" evidence="1">
    <location>
        <begin position="766"/>
        <end position="776"/>
    </location>
</feature>
<feature type="region of interest" description="Disordered" evidence="1">
    <location>
        <begin position="91"/>
        <end position="210"/>
    </location>
</feature>
<feature type="compositionally biased region" description="Polar residues" evidence="1">
    <location>
        <begin position="475"/>
        <end position="515"/>
    </location>
</feature>
<feature type="compositionally biased region" description="Basic and acidic residues" evidence="1">
    <location>
        <begin position="589"/>
        <end position="601"/>
    </location>
</feature>
<feature type="region of interest" description="Disordered" evidence="1">
    <location>
        <begin position="1"/>
        <end position="66"/>
    </location>
</feature>
<dbReference type="EMBL" id="ML993582">
    <property type="protein sequence ID" value="KAF2171733.1"/>
    <property type="molecule type" value="Genomic_DNA"/>
</dbReference>
<feature type="region of interest" description="Disordered" evidence="1">
    <location>
        <begin position="470"/>
        <end position="776"/>
    </location>
</feature>
<feature type="compositionally biased region" description="Basic and acidic residues" evidence="1">
    <location>
        <begin position="736"/>
        <end position="755"/>
    </location>
</feature>
<dbReference type="InterPro" id="IPR022124">
    <property type="entry name" value="DUF3659"/>
</dbReference>
<feature type="compositionally biased region" description="Basic residues" evidence="1">
    <location>
        <begin position="1"/>
        <end position="10"/>
    </location>
</feature>
<evidence type="ECO:0000313" key="3">
    <source>
        <dbReference type="Proteomes" id="UP000799537"/>
    </source>
</evidence>
<feature type="compositionally biased region" description="Basic and acidic residues" evidence="1">
    <location>
        <begin position="193"/>
        <end position="204"/>
    </location>
</feature>
<dbReference type="OrthoDB" id="3946749at2759"/>
<name>A0A6A6CYD8_ZASCE</name>
<feature type="compositionally biased region" description="Polar residues" evidence="1">
    <location>
        <begin position="359"/>
        <end position="398"/>
    </location>
</feature>
<sequence length="776" mass="84534">MVAIFKRKGKAAKEAEKKDSEKPAEEAPPKPTYKHVPTHAASDSVGQGSRLEDKQDRNHIAIASRRRAANSMYDSTLGNASFQQSIAHELAHGTPSPMTPYGSQPRYQDDMYYGEFDSPQMAGHPMTPGHMRMSRQSGDYFAQSMHRGRSYESRGKGKEHGYGTPYYSDSGYESAGPPSGLPSRDPSLQNLQDLERQYMSRDNKGLLLPEPRFSEDFANMSIDTDQLGVADAVVAAKESAPKNSGNVSPLDLDADSRSTKSTTSVSKRTRFEDDPEPMPELDQLEQHRNTSSPVVEQAPVSESKPVTVKPEEPTESPVDSARGSPVESDAESEQNEPSPVKAVDESTEVTASPAEVKQQADQTEPRPSTQTIAGTSRASVSNDRPNLQRMSSAPSTRRMTLPPLTILEGLKVNKKGLILDEEGDPIGQLIDGELLDCVRQKANGNGEVLDEYGRVVGTVRTIPAGADISPVVASRPNTSHHAGQARAQNGRPQLVYHTQSESAVPRQSQRKSTQARPEVMPEEAGSESVSRDFAEQPKRSAPRTASERSLAELSKPYARPTMTSVPENNVPEEDAVPDSPGLYAFKGELPADDKPQEDARMRSRSPPTQVHPANRPALAGGHPYSQMYAPMMSSQVYPGGRMGPRRATTQFAGYGSMHGGLSAPRFPQHRPAQSPLSSHESSPLRSDAGFDQMEGGRPPIAHSRANSMHSAAGNSNKPRTYFTHGGKVTVDPNAPKPEKAAEKAEEAHKEEEKQPEKKKRFSVGFGKKDKKEKEKK</sequence>
<feature type="compositionally biased region" description="Polar residues" evidence="1">
    <location>
        <begin position="704"/>
        <end position="718"/>
    </location>
</feature>
<feature type="compositionally biased region" description="Acidic residues" evidence="1">
    <location>
        <begin position="273"/>
        <end position="283"/>
    </location>
</feature>
<protein>
    <submittedName>
        <fullName evidence="2">Uncharacterized protein</fullName>
    </submittedName>
</protein>
<feature type="compositionally biased region" description="Basic and acidic residues" evidence="1">
    <location>
        <begin position="149"/>
        <end position="161"/>
    </location>
</feature>
<feature type="compositionally biased region" description="Basic and acidic residues" evidence="1">
    <location>
        <begin position="50"/>
        <end position="59"/>
    </location>
</feature>
<dbReference type="RefSeq" id="XP_033672622.1">
    <property type="nucleotide sequence ID" value="XM_033811519.1"/>
</dbReference>
<dbReference type="Pfam" id="PF12396">
    <property type="entry name" value="DUF3659"/>
    <property type="match status" value="1"/>
</dbReference>
<feature type="compositionally biased region" description="Polar residues" evidence="1">
    <location>
        <begin position="674"/>
        <end position="684"/>
    </location>
</feature>
<feature type="compositionally biased region" description="Basic and acidic residues" evidence="1">
    <location>
        <begin position="11"/>
        <end position="28"/>
    </location>
</feature>
<evidence type="ECO:0000313" key="2">
    <source>
        <dbReference type="EMBL" id="KAF2171733.1"/>
    </source>
</evidence>